<feature type="compositionally biased region" description="Low complexity" evidence="5">
    <location>
        <begin position="102"/>
        <end position="120"/>
    </location>
</feature>
<evidence type="ECO:0000256" key="2">
    <source>
        <dbReference type="ARBA" id="ARBA00022837"/>
    </source>
</evidence>
<feature type="repeat" description="ANK" evidence="4">
    <location>
        <begin position="261"/>
        <end position="293"/>
    </location>
</feature>
<dbReference type="CDD" id="cd00051">
    <property type="entry name" value="EFh"/>
    <property type="match status" value="1"/>
</dbReference>
<feature type="compositionally biased region" description="Polar residues" evidence="5">
    <location>
        <begin position="416"/>
        <end position="439"/>
    </location>
</feature>
<feature type="repeat" description="ANK" evidence="4">
    <location>
        <begin position="294"/>
        <end position="326"/>
    </location>
</feature>
<dbReference type="InterPro" id="IPR002048">
    <property type="entry name" value="EF_hand_dom"/>
</dbReference>
<accession>A0A1Q9D0L9</accession>
<dbReference type="PROSITE" id="PS50222">
    <property type="entry name" value="EF_HAND_2"/>
    <property type="match status" value="2"/>
</dbReference>
<feature type="region of interest" description="Disordered" evidence="5">
    <location>
        <begin position="470"/>
        <end position="491"/>
    </location>
</feature>
<dbReference type="PROSITE" id="PS00018">
    <property type="entry name" value="EF_HAND_1"/>
    <property type="match status" value="2"/>
</dbReference>
<name>A0A1Q9D0L9_SYMMI</name>
<dbReference type="Gene3D" id="2.60.120.920">
    <property type="match status" value="1"/>
</dbReference>
<evidence type="ECO:0000313" key="8">
    <source>
        <dbReference type="Proteomes" id="UP000186817"/>
    </source>
</evidence>
<evidence type="ECO:0000256" key="4">
    <source>
        <dbReference type="PROSITE-ProRule" id="PRU00023"/>
    </source>
</evidence>
<feature type="region of interest" description="Disordered" evidence="5">
    <location>
        <begin position="616"/>
        <end position="692"/>
    </location>
</feature>
<evidence type="ECO:0000256" key="3">
    <source>
        <dbReference type="ARBA" id="ARBA00023043"/>
    </source>
</evidence>
<dbReference type="OrthoDB" id="448388at2759"/>
<dbReference type="PANTHER" id="PTHR24198">
    <property type="entry name" value="ANKYRIN REPEAT AND PROTEIN KINASE DOMAIN-CONTAINING PROTEIN"/>
    <property type="match status" value="1"/>
</dbReference>
<comment type="caution">
    <text evidence="7">The sequence shown here is derived from an EMBL/GenBank/DDBJ whole genome shotgun (WGS) entry which is preliminary data.</text>
</comment>
<proteinExistence type="predicted"/>
<protein>
    <submittedName>
        <fullName evidence="7">Caskin-1</fullName>
    </submittedName>
</protein>
<reference evidence="7 8" key="1">
    <citation type="submission" date="2016-02" db="EMBL/GenBank/DDBJ databases">
        <title>Genome analysis of coral dinoflagellate symbionts highlights evolutionary adaptations to a symbiotic lifestyle.</title>
        <authorList>
            <person name="Aranda M."/>
            <person name="Li Y."/>
            <person name="Liew Y.J."/>
            <person name="Baumgarten S."/>
            <person name="Simakov O."/>
            <person name="Wilson M."/>
            <person name="Piel J."/>
            <person name="Ashoor H."/>
            <person name="Bougouffa S."/>
            <person name="Bajic V.B."/>
            <person name="Ryu T."/>
            <person name="Ravasi T."/>
            <person name="Bayer T."/>
            <person name="Micklem G."/>
            <person name="Kim H."/>
            <person name="Bhak J."/>
            <person name="Lajeunesse T.C."/>
            <person name="Voolstra C.R."/>
        </authorList>
    </citation>
    <scope>NUCLEOTIDE SEQUENCE [LARGE SCALE GENOMIC DNA]</scope>
    <source>
        <strain evidence="7 8">CCMP2467</strain>
    </source>
</reference>
<dbReference type="PROSITE" id="PS50297">
    <property type="entry name" value="ANK_REP_REGION"/>
    <property type="match status" value="1"/>
</dbReference>
<dbReference type="InterPro" id="IPR011992">
    <property type="entry name" value="EF-hand-dom_pair"/>
</dbReference>
<feature type="region of interest" description="Disordered" evidence="5">
    <location>
        <begin position="404"/>
        <end position="453"/>
    </location>
</feature>
<dbReference type="SUPFAM" id="SSF48403">
    <property type="entry name" value="Ankyrin repeat"/>
    <property type="match status" value="1"/>
</dbReference>
<dbReference type="Pfam" id="PF12796">
    <property type="entry name" value="Ank_2"/>
    <property type="match status" value="2"/>
</dbReference>
<feature type="compositionally biased region" description="Low complexity" evidence="5">
    <location>
        <begin position="58"/>
        <end position="73"/>
    </location>
</feature>
<keyword evidence="1" id="KW-0677">Repeat</keyword>
<keyword evidence="2" id="KW-0106">Calcium</keyword>
<evidence type="ECO:0000259" key="6">
    <source>
        <dbReference type="PROSITE" id="PS50222"/>
    </source>
</evidence>
<dbReference type="PROSITE" id="PS50088">
    <property type="entry name" value="ANK_REPEAT"/>
    <property type="match status" value="2"/>
</dbReference>
<feature type="compositionally biased region" description="Basic and acidic residues" evidence="5">
    <location>
        <begin position="625"/>
        <end position="639"/>
    </location>
</feature>
<dbReference type="InterPro" id="IPR022074">
    <property type="entry name" value="DUF3626"/>
</dbReference>
<feature type="domain" description="EF-hand" evidence="6">
    <location>
        <begin position="783"/>
        <end position="818"/>
    </location>
</feature>
<dbReference type="GO" id="GO:0005509">
    <property type="term" value="F:calcium ion binding"/>
    <property type="evidence" value="ECO:0007669"/>
    <property type="project" value="InterPro"/>
</dbReference>
<dbReference type="Pfam" id="PF12294">
    <property type="entry name" value="DUF3626"/>
    <property type="match status" value="1"/>
</dbReference>
<dbReference type="Gene3D" id="1.25.40.20">
    <property type="entry name" value="Ankyrin repeat-containing domain"/>
    <property type="match status" value="1"/>
</dbReference>
<feature type="compositionally biased region" description="Polar residues" evidence="5">
    <location>
        <begin position="471"/>
        <end position="480"/>
    </location>
</feature>
<dbReference type="InterPro" id="IPR043136">
    <property type="entry name" value="B30.2/SPRY_sf"/>
</dbReference>
<dbReference type="InterPro" id="IPR018247">
    <property type="entry name" value="EF_Hand_1_Ca_BS"/>
</dbReference>
<dbReference type="EMBL" id="LSRX01000800">
    <property type="protein sequence ID" value="OLP88702.1"/>
    <property type="molecule type" value="Genomic_DNA"/>
</dbReference>
<dbReference type="Gene3D" id="1.10.238.10">
    <property type="entry name" value="EF-hand"/>
    <property type="match status" value="1"/>
</dbReference>
<evidence type="ECO:0000256" key="1">
    <source>
        <dbReference type="ARBA" id="ARBA00022737"/>
    </source>
</evidence>
<dbReference type="InterPro" id="IPR002110">
    <property type="entry name" value="Ankyrin_rpt"/>
</dbReference>
<dbReference type="PANTHER" id="PTHR24198:SF165">
    <property type="entry name" value="ANKYRIN REPEAT-CONTAINING PROTEIN-RELATED"/>
    <property type="match status" value="1"/>
</dbReference>
<organism evidence="7 8">
    <name type="scientific">Symbiodinium microadriaticum</name>
    <name type="common">Dinoflagellate</name>
    <name type="synonym">Zooxanthella microadriatica</name>
    <dbReference type="NCBI Taxonomy" id="2951"/>
    <lineage>
        <taxon>Eukaryota</taxon>
        <taxon>Sar</taxon>
        <taxon>Alveolata</taxon>
        <taxon>Dinophyceae</taxon>
        <taxon>Suessiales</taxon>
        <taxon>Symbiodiniaceae</taxon>
        <taxon>Symbiodinium</taxon>
    </lineage>
</organism>
<dbReference type="SUPFAM" id="SSF47473">
    <property type="entry name" value="EF-hand"/>
    <property type="match status" value="1"/>
</dbReference>
<keyword evidence="3 4" id="KW-0040">ANK repeat</keyword>
<keyword evidence="8" id="KW-1185">Reference proteome</keyword>
<feature type="domain" description="EF-hand" evidence="6">
    <location>
        <begin position="823"/>
        <end position="847"/>
    </location>
</feature>
<evidence type="ECO:0000256" key="5">
    <source>
        <dbReference type="SAM" id="MobiDB-lite"/>
    </source>
</evidence>
<feature type="compositionally biased region" description="Polar residues" evidence="5">
    <location>
        <begin position="27"/>
        <end position="45"/>
    </location>
</feature>
<gene>
    <name evidence="7" type="primary">Caskin1</name>
    <name evidence="7" type="ORF">AK812_SmicGene29960</name>
</gene>
<dbReference type="Proteomes" id="UP000186817">
    <property type="component" value="Unassembled WGS sequence"/>
</dbReference>
<dbReference type="SMART" id="SM00248">
    <property type="entry name" value="ANK"/>
    <property type="match status" value="4"/>
</dbReference>
<sequence>MDGIPVLGIEVLGPERRTPVEVVRQLRASQPSSQPASEGTSQREPPQSLLRRTGETGRSSQSSKSRSLSPSRRLPAPGEVPWQKFWNTKDARDQGQGRSRIRQASARASSRSPSTRPSSPLMVDSRSASMNERRRPAELQSQEKAPQTRDFSPYSPLFRVSWDPSTGTAPCGALENVEFWCPEGKDADRSVGQSGRRQFAPSERLHNDARSALSKVLLAAAARGDAVQVSGVLEHAAEMELFEGDVSHVSVSELMEAREQKGCTPLHCAAKHGHAEVCALLLKRRADVRAVEDHGAAPLALAALHGHRNAVRSLLQHRAHPLASDQKGRNAFHLACCNDIETVRILLQTCPGIELLKVDAFGRPALYYAVQAGALDVAAMLLQAVDLEQLRPSWLDSGYKASKEETGATVNEAAKPTSTDTPASKATSLPDQSNSQTGVAPSDKGRAAPAEADSEAYAIAAQALWKAVDQSRVQAEPTPTQERKPAPPEADADAYATAAQALWKAADQSRAQAGTVPAQDRKAPPEADADVFATAAQALWKAADHSRAQATVPAEERKPAPPEADADAYATAAKALWKAADQSRAQEERKPAPPDADAVSYATVAKALWKAADQSKVQAAATPGEESKTKPVAEADSATKPEPTPSDTVAERSAAETAKALTESKADSSSVPPAKPTSVPAASTNETPRSYVDPLPAVESACRLGTDPAAAVASDLKALVQKHTFLNPATAKCRHPLHCWVSRCAQAMNCRSANRFLLEVQVLLSDPAEAQACLARITRGLDLDRHRIDTAFRRFDVDRSDHLDDGELARLAAYLGFDVDPTELDHDENGSISLDEFQDFVGRMGGVASLRRDATSLAGVAVGARVRSHFYAGTKPHRTKSEEPEEAIVIGVHFKGEEDIACPSQLEVQLEFLRSGRKTCVPAHWVVSTEEDAEVAAALREVGIHEEDQGFWDSIYPASEMREVCRLTSCQRRALSQDAEKRVLARFEEMGFSDKELQAVLSWIQDLAPVIIHVNIDTVGRFLESDEYYRSQFETKTSYGAIDEGNQTRITWERDLFGDAYDDAKPFERCKYGALNVTNDFEGCKPAFQYGDSYLVLKDVRLRCTFAPEDSGGISGSRLAVLDKYAHVPRSRHAVDYEMFFNPNEASYAQVLEEYEEEEIRKLVDVATAPPARPSSEAPRLLRGSTEDPTQQWVTFGFPQLKRKKGARTGRDLICCVFFEVELVEGCCLPQVGLASEEFQCSPGVQSRFGVGDDECSCGVDGMHGADLRFPKESASGTSTAAGVSHSYVSGLKGACLKGGPFCAWNDVSWKKKESEAYWEEDGQQLLAETVSWPQWREAENTVVVGVVVDFDLNAVCFASNGAWSEPWKPQLLQEDMPSFFEGLYPAISVKGRASFQFGPDFKHPPPKSYKWDSWPGAGRGRIPIDCPAVGDSSVLSIYKDDFPPSEAQIHGEVSLKRNVLRLVAAQKYKQKARCWTVQVSNAGRCSGTYKWSGRHNKRSFYRSPTGAIIYYCVEADLFDCLPVSFDAIPAVAACPDTSWHMNDTADTTGFVFRAPVEAVHLSSTGNTGLLSVEPPRGGWKAALEFKGCVRRDVFKPAMLALAVPEDEANALMQVTQMHLASSFRAEWSKLALRLAARGEPLACTSLDILLTDPRLPWRSAGPGARAVAMVSSSCFLSSFGLDVPGTVVERGPGALRRLELEESEVARNEIFWPLQEASAEEAPCDFRESAQPPELR</sequence>
<feature type="region of interest" description="Disordered" evidence="5">
    <location>
        <begin position="22"/>
        <end position="153"/>
    </location>
</feature>
<evidence type="ECO:0000313" key="7">
    <source>
        <dbReference type="EMBL" id="OLP88702.1"/>
    </source>
</evidence>
<dbReference type="InterPro" id="IPR036770">
    <property type="entry name" value="Ankyrin_rpt-contain_sf"/>
</dbReference>